<evidence type="ECO:0000313" key="2">
    <source>
        <dbReference type="EMBL" id="GAA4759267.1"/>
    </source>
</evidence>
<accession>A0ABP8ZKK5</accession>
<name>A0ABP8ZKK5_9ACTN</name>
<dbReference type="RefSeq" id="WP_345314480.1">
    <property type="nucleotide sequence ID" value="NZ_BAABIE010000031.1"/>
</dbReference>
<sequence>MSEPDSTANPFPVDGGPIPIGTMPEHELAALIEQTRPAPTDFNEATVARAQALDTLILLSESIAGADDYGDMIGAVRMVELAAQQARRAIIAEARASGETWQSIGDALGISRQAAHERYA</sequence>
<gene>
    <name evidence="2" type="ORF">GCM10023217_34680</name>
</gene>
<comment type="caution">
    <text evidence="2">The sequence shown here is derived from an EMBL/GenBank/DDBJ whole genome shotgun (WGS) entry which is preliminary data.</text>
</comment>
<reference evidence="3" key="1">
    <citation type="journal article" date="2019" name="Int. J. Syst. Evol. Microbiol.">
        <title>The Global Catalogue of Microorganisms (GCM) 10K type strain sequencing project: providing services to taxonomists for standard genome sequencing and annotation.</title>
        <authorList>
            <consortium name="The Broad Institute Genomics Platform"/>
            <consortium name="The Broad Institute Genome Sequencing Center for Infectious Disease"/>
            <person name="Wu L."/>
            <person name="Ma J."/>
        </authorList>
    </citation>
    <scope>NUCLEOTIDE SEQUENCE [LARGE SCALE GENOMIC DNA]</scope>
    <source>
        <strain evidence="3">JCM 18077</strain>
    </source>
</reference>
<dbReference type="Proteomes" id="UP001500822">
    <property type="component" value="Unassembled WGS sequence"/>
</dbReference>
<organism evidence="2 3">
    <name type="scientific">Gordonia alkaliphila</name>
    <dbReference type="NCBI Taxonomy" id="1053547"/>
    <lineage>
        <taxon>Bacteria</taxon>
        <taxon>Bacillati</taxon>
        <taxon>Actinomycetota</taxon>
        <taxon>Actinomycetes</taxon>
        <taxon>Mycobacteriales</taxon>
        <taxon>Gordoniaceae</taxon>
        <taxon>Gordonia</taxon>
    </lineage>
</organism>
<evidence type="ECO:0000256" key="1">
    <source>
        <dbReference type="SAM" id="MobiDB-lite"/>
    </source>
</evidence>
<dbReference type="EMBL" id="BAABIE010000031">
    <property type="protein sequence ID" value="GAA4759267.1"/>
    <property type="molecule type" value="Genomic_DNA"/>
</dbReference>
<feature type="region of interest" description="Disordered" evidence="1">
    <location>
        <begin position="1"/>
        <end position="22"/>
    </location>
</feature>
<protein>
    <recommendedName>
        <fullName evidence="4">Helix-turn-helix DNA binding domain protein</fullName>
    </recommendedName>
</protein>
<evidence type="ECO:0000313" key="3">
    <source>
        <dbReference type="Proteomes" id="UP001500822"/>
    </source>
</evidence>
<evidence type="ECO:0008006" key="4">
    <source>
        <dbReference type="Google" id="ProtNLM"/>
    </source>
</evidence>
<keyword evidence="3" id="KW-1185">Reference proteome</keyword>
<proteinExistence type="predicted"/>